<evidence type="ECO:0000313" key="3">
    <source>
        <dbReference type="Proteomes" id="UP001162483"/>
    </source>
</evidence>
<feature type="compositionally biased region" description="Basic and acidic residues" evidence="1">
    <location>
        <begin position="263"/>
        <end position="282"/>
    </location>
</feature>
<feature type="compositionally biased region" description="Basic and acidic residues" evidence="1">
    <location>
        <begin position="292"/>
        <end position="305"/>
    </location>
</feature>
<proteinExistence type="predicted"/>
<dbReference type="EMBL" id="CATNWA010005505">
    <property type="protein sequence ID" value="CAI9550138.1"/>
    <property type="molecule type" value="Genomic_DNA"/>
</dbReference>
<gene>
    <name evidence="2" type="ORF">SPARVUS_LOCUS3461949</name>
</gene>
<evidence type="ECO:0000313" key="2">
    <source>
        <dbReference type="EMBL" id="CAI9550138.1"/>
    </source>
</evidence>
<feature type="region of interest" description="Disordered" evidence="1">
    <location>
        <begin position="26"/>
        <end position="49"/>
    </location>
</feature>
<feature type="compositionally biased region" description="Polar residues" evidence="1">
    <location>
        <begin position="366"/>
        <end position="376"/>
    </location>
</feature>
<name>A0ABN9BRD7_9NEOB</name>
<comment type="caution">
    <text evidence="2">The sequence shown here is derived from an EMBL/GenBank/DDBJ whole genome shotgun (WGS) entry which is preliminary data.</text>
</comment>
<feature type="non-terminal residue" evidence="2">
    <location>
        <position position="376"/>
    </location>
</feature>
<dbReference type="Proteomes" id="UP001162483">
    <property type="component" value="Unassembled WGS sequence"/>
</dbReference>
<keyword evidence="3" id="KW-1185">Reference proteome</keyword>
<reference evidence="2" key="1">
    <citation type="submission" date="2023-05" db="EMBL/GenBank/DDBJ databases">
        <authorList>
            <person name="Stuckert A."/>
        </authorList>
    </citation>
    <scope>NUCLEOTIDE SEQUENCE</scope>
</reference>
<sequence>MAEEENLDLIYDTNRERIQIPRNLKSKVERSKSSSVSHQMVEIEPTETVSEQSTVQSKAVGFALKDDTTNKTKDTLCKDKNSFTSHLIKIANRTSTIKRFDVTDFTDLPVVDEDEFVIHDITDFENGSKSCNKKTVKNPIDSKKNKKKEKNVPHEVLNVTYTSARKMDNSATDSRKSQKNGRDSSSPLIDKEKKSRSTEVDRLVLQKYLQADVDDQNESISSRPKRVSAPPSSWWVVKQAGRNCTFDVEEAFPQYSPKSKRKASADSREPSELQKDKEESFELKVSGPLGQYEEKALKDSDEKASKTLNTRKRRKKLKSVESKETAGPSKVKKRKKNDHKISQTFTIKKKKSAKLWNQLEEETQESDTASPQDNDL</sequence>
<accession>A0ABN9BRD7</accession>
<protein>
    <submittedName>
        <fullName evidence="2">Uncharacterized protein</fullName>
    </submittedName>
</protein>
<feature type="region of interest" description="Disordered" evidence="1">
    <location>
        <begin position="128"/>
        <end position="197"/>
    </location>
</feature>
<evidence type="ECO:0000256" key="1">
    <source>
        <dbReference type="SAM" id="MobiDB-lite"/>
    </source>
</evidence>
<feature type="compositionally biased region" description="Basic and acidic residues" evidence="1">
    <location>
        <begin position="165"/>
        <end position="182"/>
    </location>
</feature>
<organism evidence="2 3">
    <name type="scientific">Staurois parvus</name>
    <dbReference type="NCBI Taxonomy" id="386267"/>
    <lineage>
        <taxon>Eukaryota</taxon>
        <taxon>Metazoa</taxon>
        <taxon>Chordata</taxon>
        <taxon>Craniata</taxon>
        <taxon>Vertebrata</taxon>
        <taxon>Euteleostomi</taxon>
        <taxon>Amphibia</taxon>
        <taxon>Batrachia</taxon>
        <taxon>Anura</taxon>
        <taxon>Neobatrachia</taxon>
        <taxon>Ranoidea</taxon>
        <taxon>Ranidae</taxon>
        <taxon>Staurois</taxon>
    </lineage>
</organism>
<feature type="region of interest" description="Disordered" evidence="1">
    <location>
        <begin position="250"/>
        <end position="376"/>
    </location>
</feature>